<dbReference type="GO" id="GO:0000166">
    <property type="term" value="F:nucleotide binding"/>
    <property type="evidence" value="ECO:0007669"/>
    <property type="project" value="UniProtKB-KW"/>
</dbReference>
<dbReference type="SUPFAM" id="SSF51735">
    <property type="entry name" value="NAD(P)-binding Rossmann-fold domains"/>
    <property type="match status" value="1"/>
</dbReference>
<evidence type="ECO:0000313" key="8">
    <source>
        <dbReference type="EMBL" id="KYG61234.1"/>
    </source>
</evidence>
<dbReference type="Gene3D" id="3.40.50.10860">
    <property type="entry name" value="Leucine Dehydrogenase, chain A, domain 1"/>
    <property type="match status" value="1"/>
</dbReference>
<keyword evidence="2 6" id="KW-0560">Oxidoreductase</keyword>
<dbReference type="GO" id="GO:0016639">
    <property type="term" value="F:oxidoreductase activity, acting on the CH-NH2 group of donors, NAD or NADP as acceptor"/>
    <property type="evidence" value="ECO:0007669"/>
    <property type="project" value="InterPro"/>
</dbReference>
<dbReference type="CDD" id="cd01075">
    <property type="entry name" value="NAD_bind_Leu_Phe_Val_DH"/>
    <property type="match status" value="1"/>
</dbReference>
<evidence type="ECO:0000256" key="1">
    <source>
        <dbReference type="ARBA" id="ARBA00006382"/>
    </source>
</evidence>
<sequence>MKEPTLGTFELISKHGDHEQVVFCNDPHVGLKAIIAIHNTSLGPALGGTRMWNYKNEDEALVDVLRLSKGMTYKAAASGLNLGGGKAVIIGDPKTQKSEGLFRAFGQFVNSLNGKYITAEDVGTSVQDMEHIYMETPWVTGIPKDFGGSGDPSPYTAHGVLMGIKASAKEKFGTDSLKGLRVAVQGLGNVGSNLVKYLKEEGAEITVADIDMGRTKKVAEASGSKAVSPDEILSVECDILAPCALGAIVNDQTITKFKTKVIAGGANNILAEARHGDQLKELGILYAPDYVINAGGLMNVFVELEGYSQERAFEKTKRVYDNILKVYEIAKRDNIGTHTAADRLAEERINTIGRLKQRHPGKSSRSFTTLKEVYNR</sequence>
<dbReference type="AlphaFoldDB" id="A0A150WDT7"/>
<evidence type="ECO:0000259" key="7">
    <source>
        <dbReference type="SMART" id="SM00839"/>
    </source>
</evidence>
<dbReference type="SUPFAM" id="SSF53223">
    <property type="entry name" value="Aminoacid dehydrogenase-like, N-terminal domain"/>
    <property type="match status" value="1"/>
</dbReference>
<evidence type="ECO:0000256" key="6">
    <source>
        <dbReference type="RuleBase" id="RU004417"/>
    </source>
</evidence>
<dbReference type="InterPro" id="IPR006095">
    <property type="entry name" value="Glu/Leu/Phe/Val/Trp_DH"/>
</dbReference>
<gene>
    <name evidence="8" type="ORF">AZI85_09850</name>
</gene>
<proteinExistence type="inferred from homology"/>
<feature type="domain" description="Glutamate/phenylalanine/leucine/valine/L-tryptophan dehydrogenase C-terminal" evidence="7">
    <location>
        <begin position="150"/>
        <end position="357"/>
    </location>
</feature>
<dbReference type="EMBL" id="LUKF01000017">
    <property type="protein sequence ID" value="KYG61234.1"/>
    <property type="molecule type" value="Genomic_DNA"/>
</dbReference>
<dbReference type="InterPro" id="IPR006097">
    <property type="entry name" value="Glu/Leu/Phe/Val/Trp_DH_dimer"/>
</dbReference>
<evidence type="ECO:0000256" key="4">
    <source>
        <dbReference type="PIRSR" id="PIRSR000188-1"/>
    </source>
</evidence>
<evidence type="ECO:0000256" key="2">
    <source>
        <dbReference type="ARBA" id="ARBA00023002"/>
    </source>
</evidence>
<dbReference type="PANTHER" id="PTHR42722:SF1">
    <property type="entry name" value="VALINE DEHYDROGENASE"/>
    <property type="match status" value="1"/>
</dbReference>
<feature type="active site" description="Proton donor/acceptor" evidence="4">
    <location>
        <position position="86"/>
    </location>
</feature>
<dbReference type="OrthoDB" id="5288684at2"/>
<dbReference type="Pfam" id="PF02812">
    <property type="entry name" value="ELFV_dehydrog_N"/>
    <property type="match status" value="1"/>
</dbReference>
<dbReference type="FunFam" id="3.40.50.10860:FF:000010">
    <property type="entry name" value="Leucine dehydrogenase"/>
    <property type="match status" value="1"/>
</dbReference>
<dbReference type="Pfam" id="PF00208">
    <property type="entry name" value="ELFV_dehydrog"/>
    <property type="match status" value="2"/>
</dbReference>
<dbReference type="InterPro" id="IPR033524">
    <property type="entry name" value="Glu/Leu/Phe/Val_DH_AS"/>
</dbReference>
<dbReference type="Gene3D" id="3.40.50.720">
    <property type="entry name" value="NAD(P)-binding Rossmann-like Domain"/>
    <property type="match status" value="1"/>
</dbReference>
<name>A0A150WDT7_BDEBC</name>
<dbReference type="PIRSF" id="PIRSF000188">
    <property type="entry name" value="Phe_leu_dh"/>
    <property type="match status" value="1"/>
</dbReference>
<dbReference type="PRINTS" id="PR00082">
    <property type="entry name" value="GLFDHDRGNASE"/>
</dbReference>
<comment type="caution">
    <text evidence="8">The sequence shown here is derived from an EMBL/GenBank/DDBJ whole genome shotgun (WGS) entry which is preliminary data.</text>
</comment>
<dbReference type="InterPro" id="IPR006096">
    <property type="entry name" value="Glu/Leu/Phe/Val/Trp_DH_C"/>
</dbReference>
<dbReference type="RefSeq" id="WP_063244595.1">
    <property type="nucleotide sequence ID" value="NZ_CP168967.1"/>
</dbReference>
<dbReference type="PROSITE" id="PS00074">
    <property type="entry name" value="GLFV_DEHYDROGENASE"/>
    <property type="match status" value="1"/>
</dbReference>
<organism evidence="8 9">
    <name type="scientific">Bdellovibrio bacteriovorus</name>
    <dbReference type="NCBI Taxonomy" id="959"/>
    <lineage>
        <taxon>Bacteria</taxon>
        <taxon>Pseudomonadati</taxon>
        <taxon>Bdellovibrionota</taxon>
        <taxon>Bdellovibrionia</taxon>
        <taxon>Bdellovibrionales</taxon>
        <taxon>Pseudobdellovibrionaceae</taxon>
        <taxon>Bdellovibrio</taxon>
    </lineage>
</organism>
<keyword evidence="5" id="KW-0547">Nucleotide-binding</keyword>
<dbReference type="SMART" id="SM00839">
    <property type="entry name" value="ELFV_dehydrog"/>
    <property type="match status" value="1"/>
</dbReference>
<dbReference type="InterPro" id="IPR016211">
    <property type="entry name" value="Glu/Phe/Leu/Val/Trp_DH_bac/arc"/>
</dbReference>
<keyword evidence="3 5" id="KW-0520">NAD</keyword>
<comment type="similarity">
    <text evidence="1 6">Belongs to the Glu/Leu/Phe/Val dehydrogenases family.</text>
</comment>
<evidence type="ECO:0000256" key="3">
    <source>
        <dbReference type="ARBA" id="ARBA00023027"/>
    </source>
</evidence>
<dbReference type="GO" id="GO:0006520">
    <property type="term" value="P:amino acid metabolic process"/>
    <property type="evidence" value="ECO:0007669"/>
    <property type="project" value="InterPro"/>
</dbReference>
<reference evidence="8 9" key="1">
    <citation type="submission" date="2016-03" db="EMBL/GenBank/DDBJ databases">
        <authorList>
            <person name="Ploux O."/>
        </authorList>
    </citation>
    <scope>NUCLEOTIDE SEQUENCE [LARGE SCALE GENOMIC DNA]</scope>
    <source>
        <strain evidence="8 9">BER2</strain>
    </source>
</reference>
<dbReference type="InterPro" id="IPR046346">
    <property type="entry name" value="Aminoacid_DH-like_N_sf"/>
</dbReference>
<evidence type="ECO:0000313" key="9">
    <source>
        <dbReference type="Proteomes" id="UP000075391"/>
    </source>
</evidence>
<accession>A0A150WDT7</accession>
<feature type="binding site" evidence="5">
    <location>
        <begin position="186"/>
        <end position="191"/>
    </location>
    <ligand>
        <name>NAD(+)</name>
        <dbReference type="ChEBI" id="CHEBI:57540"/>
    </ligand>
</feature>
<dbReference type="Proteomes" id="UP000075391">
    <property type="component" value="Unassembled WGS sequence"/>
</dbReference>
<dbReference type="PANTHER" id="PTHR42722">
    <property type="entry name" value="LEUCINE DEHYDROGENASE"/>
    <property type="match status" value="1"/>
</dbReference>
<dbReference type="InterPro" id="IPR036291">
    <property type="entry name" value="NAD(P)-bd_dom_sf"/>
</dbReference>
<evidence type="ECO:0000256" key="5">
    <source>
        <dbReference type="PIRSR" id="PIRSR000188-2"/>
    </source>
</evidence>
<protein>
    <submittedName>
        <fullName evidence="8">Leucine dehydrogenase</fullName>
    </submittedName>
</protein>